<dbReference type="PANTHER" id="PTHR10030">
    <property type="entry name" value="ALPHA-L-FUCOSIDASE"/>
    <property type="match status" value="1"/>
</dbReference>
<dbReference type="STRING" id="1035707.SAMN05216552_106614"/>
<dbReference type="AlphaFoldDB" id="A0A1I7M6G3"/>
<evidence type="ECO:0000313" key="7">
    <source>
        <dbReference type="EMBL" id="SFV17539.1"/>
    </source>
</evidence>
<dbReference type="InterPro" id="IPR057739">
    <property type="entry name" value="Glyco_hydro_29_N"/>
</dbReference>
<dbReference type="GO" id="GO:0005764">
    <property type="term" value="C:lysosome"/>
    <property type="evidence" value="ECO:0007669"/>
    <property type="project" value="TreeGrafter"/>
</dbReference>
<dbReference type="SUPFAM" id="SSF51445">
    <property type="entry name" value="(Trans)glycosidases"/>
    <property type="match status" value="1"/>
</dbReference>
<name>A0A1I7M6G3_9BURK</name>
<keyword evidence="3" id="KW-0732">Signal</keyword>
<keyword evidence="8" id="KW-1185">Reference proteome</keyword>
<sequence>MTFFKKTTRREFGLAAGYSMLAVSLGGGPPATAAAGPARTLARPTPRQLAFDEMELGAFIHYSIDTYGSVSAGKPASAFNPTSLDTEQWVLAAKAMGARYVVLTARHEQGFCLWPTATTGYSVRNSPYKNGEGDIVREFVDACRKHGVKPGLYTPPWIDDHFDRHTLGRAAGQGNSDLGKYDDPAHFAKVRDKELRQQRELLTRYGPLVFYWDDHYGRSDSIGPVAQGGKLRELYAELGRQARRLQPDMLYFGPDV</sequence>
<keyword evidence="4" id="KW-0378">Hydrolase</keyword>
<dbReference type="InterPro" id="IPR017853">
    <property type="entry name" value="GH"/>
</dbReference>
<dbReference type="GO" id="GO:0016139">
    <property type="term" value="P:glycoside catabolic process"/>
    <property type="evidence" value="ECO:0007669"/>
    <property type="project" value="TreeGrafter"/>
</dbReference>
<keyword evidence="5" id="KW-0326">Glycosidase</keyword>
<comment type="similarity">
    <text evidence="1">Belongs to the glycosyl hydrolase 29 family.</text>
</comment>
<evidence type="ECO:0000259" key="6">
    <source>
        <dbReference type="Pfam" id="PF01120"/>
    </source>
</evidence>
<dbReference type="InterPro" id="IPR000933">
    <property type="entry name" value="Glyco_hydro_29"/>
</dbReference>
<reference evidence="8" key="1">
    <citation type="submission" date="2016-10" db="EMBL/GenBank/DDBJ databases">
        <authorList>
            <person name="Varghese N."/>
            <person name="Submissions S."/>
        </authorList>
    </citation>
    <scope>NUCLEOTIDE SEQUENCE [LARGE SCALE GENOMIC DNA]</scope>
    <source>
        <strain evidence="8">CGMCC 1.11014</strain>
    </source>
</reference>
<evidence type="ECO:0000256" key="2">
    <source>
        <dbReference type="ARBA" id="ARBA00012662"/>
    </source>
</evidence>
<feature type="domain" description="Glycoside hydrolase family 29 N-terminal" evidence="6">
    <location>
        <begin position="76"/>
        <end position="218"/>
    </location>
</feature>
<proteinExistence type="inferred from homology"/>
<dbReference type="Pfam" id="PF01120">
    <property type="entry name" value="Alpha_L_fucos"/>
    <property type="match status" value="1"/>
</dbReference>
<evidence type="ECO:0000256" key="3">
    <source>
        <dbReference type="ARBA" id="ARBA00022729"/>
    </source>
</evidence>
<accession>A0A1I7M6G3</accession>
<dbReference type="SMART" id="SM00812">
    <property type="entry name" value="Alpha_L_fucos"/>
    <property type="match status" value="1"/>
</dbReference>
<dbReference type="Gene3D" id="3.20.20.80">
    <property type="entry name" value="Glycosidases"/>
    <property type="match status" value="1"/>
</dbReference>
<organism evidence="7 8">
    <name type="scientific">Pseudoduganella namucuonensis</name>
    <dbReference type="NCBI Taxonomy" id="1035707"/>
    <lineage>
        <taxon>Bacteria</taxon>
        <taxon>Pseudomonadati</taxon>
        <taxon>Pseudomonadota</taxon>
        <taxon>Betaproteobacteria</taxon>
        <taxon>Burkholderiales</taxon>
        <taxon>Oxalobacteraceae</taxon>
        <taxon>Telluria group</taxon>
        <taxon>Pseudoduganella</taxon>
    </lineage>
</organism>
<dbReference type="GO" id="GO:0006004">
    <property type="term" value="P:fucose metabolic process"/>
    <property type="evidence" value="ECO:0007669"/>
    <property type="project" value="TreeGrafter"/>
</dbReference>
<gene>
    <name evidence="7" type="ORF">SAMN05216552_106614</name>
</gene>
<dbReference type="GO" id="GO:0004560">
    <property type="term" value="F:alpha-L-fucosidase activity"/>
    <property type="evidence" value="ECO:0007669"/>
    <property type="project" value="InterPro"/>
</dbReference>
<evidence type="ECO:0000313" key="8">
    <source>
        <dbReference type="Proteomes" id="UP000199391"/>
    </source>
</evidence>
<protein>
    <recommendedName>
        <fullName evidence="2">alpha-L-fucosidase</fullName>
        <ecNumber evidence="2">3.2.1.51</ecNumber>
    </recommendedName>
</protein>
<evidence type="ECO:0000256" key="1">
    <source>
        <dbReference type="ARBA" id="ARBA00007951"/>
    </source>
</evidence>
<evidence type="ECO:0000256" key="5">
    <source>
        <dbReference type="ARBA" id="ARBA00023295"/>
    </source>
</evidence>
<evidence type="ECO:0000256" key="4">
    <source>
        <dbReference type="ARBA" id="ARBA00022801"/>
    </source>
</evidence>
<dbReference type="PANTHER" id="PTHR10030:SF37">
    <property type="entry name" value="ALPHA-L-FUCOSIDASE-RELATED"/>
    <property type="match status" value="1"/>
</dbReference>
<dbReference type="PROSITE" id="PS51318">
    <property type="entry name" value="TAT"/>
    <property type="match status" value="1"/>
</dbReference>
<dbReference type="EMBL" id="FPBO01000066">
    <property type="protein sequence ID" value="SFV17539.1"/>
    <property type="molecule type" value="Genomic_DNA"/>
</dbReference>
<dbReference type="EC" id="3.2.1.51" evidence="2"/>
<dbReference type="Proteomes" id="UP000199391">
    <property type="component" value="Unassembled WGS sequence"/>
</dbReference>
<dbReference type="InterPro" id="IPR006311">
    <property type="entry name" value="TAT_signal"/>
</dbReference>
<feature type="non-terminal residue" evidence="7">
    <location>
        <position position="256"/>
    </location>
</feature>